<evidence type="ECO:0000256" key="1">
    <source>
        <dbReference type="SAM" id="Coils"/>
    </source>
</evidence>
<dbReference type="RefSeq" id="WP_098974408.1">
    <property type="nucleotide sequence ID" value="NZ_CP077115.1"/>
</dbReference>
<reference evidence="2 3" key="1">
    <citation type="submission" date="2017-06" db="EMBL/GenBank/DDBJ databases">
        <title>Draft genome sequence of Fusobacterium nucleatum subsp. polymorphum KCOM 1271 (=ChDC F305).</title>
        <authorList>
            <person name="Kook J.-K."/>
            <person name="Park S.-N."/>
            <person name="Lim Y.K."/>
            <person name="Roh H."/>
        </authorList>
    </citation>
    <scope>NUCLEOTIDE SEQUENCE [LARGE SCALE GENOMIC DNA]</scope>
    <source>
        <strain evidence="3">KCOM 1271 (ChDC F305)</strain>
    </source>
</reference>
<protein>
    <submittedName>
        <fullName evidence="2">Uncharacterized protein</fullName>
    </submittedName>
</protein>
<organism evidence="2 3">
    <name type="scientific">Fusobacterium nucleatum subsp. polymorphum</name>
    <name type="common">Fusobacterium polymorphum</name>
    <dbReference type="NCBI Taxonomy" id="76857"/>
    <lineage>
        <taxon>Bacteria</taxon>
        <taxon>Fusobacteriati</taxon>
        <taxon>Fusobacteriota</taxon>
        <taxon>Fusobacteriia</taxon>
        <taxon>Fusobacteriales</taxon>
        <taxon>Fusobacteriaceae</taxon>
        <taxon>Fusobacterium</taxon>
    </lineage>
</organism>
<dbReference type="Proteomes" id="UP000224182">
    <property type="component" value="Unassembled WGS sequence"/>
</dbReference>
<dbReference type="AlphaFoldDB" id="A0A2C6BQZ7"/>
<sequence>MIYDQIIKKMRNLKKEYKVWKEENILIEKEEKNIENFIFLGRNKKRFFYIKKEKFKIYHLNKEIFNLFIYFLSLKKEIKINNTLRSIIYISFNDIYEFKYIYLDTINNKFFLRPKEAINYEFFNKKDTNYFFKLLYEKNTEITKISKFHKNNIFFIHNTKTNEKFFINKKLEEVKKYDYIKDYFEIDTQILFKNKNLLILNNKTKFIIYNYKKKKTEVILTNHGYFSKNDYYLNLSDEFFIDLKTEEINKINYIKTFLQHWFEIKKGYNLFKLNEYGFYIFYSKYNLTIQFEDIKLNHVISDKMLILDKLKIENIKLKMIIKDKDFYLVNEENGLFGKYVNFKDIEKNVKKYKKELLKEHNKNVLFFNL</sequence>
<name>A0A2C6BQZ7_FUSNP</name>
<evidence type="ECO:0000313" key="3">
    <source>
        <dbReference type="Proteomes" id="UP000224182"/>
    </source>
</evidence>
<proteinExistence type="predicted"/>
<dbReference type="EMBL" id="NIRN01000001">
    <property type="protein sequence ID" value="PHI06643.1"/>
    <property type="molecule type" value="Genomic_DNA"/>
</dbReference>
<accession>A0A2C6BQZ7</accession>
<gene>
    <name evidence="2" type="ORF">CBG54_06140</name>
</gene>
<keyword evidence="1" id="KW-0175">Coiled coil</keyword>
<feature type="coiled-coil region" evidence="1">
    <location>
        <begin position="3"/>
        <end position="30"/>
    </location>
</feature>
<evidence type="ECO:0000313" key="2">
    <source>
        <dbReference type="EMBL" id="PHI06643.1"/>
    </source>
</evidence>
<comment type="caution">
    <text evidence="2">The sequence shown here is derived from an EMBL/GenBank/DDBJ whole genome shotgun (WGS) entry which is preliminary data.</text>
</comment>